<reference evidence="1" key="1">
    <citation type="submission" date="2014-12" db="EMBL/GenBank/DDBJ databases">
        <title>Insight into the proteome of Arion vulgaris.</title>
        <authorList>
            <person name="Aradska J."/>
            <person name="Bulat T."/>
            <person name="Smidak R."/>
            <person name="Sarate P."/>
            <person name="Gangsoo J."/>
            <person name="Sialana F."/>
            <person name="Bilban M."/>
            <person name="Lubec G."/>
        </authorList>
    </citation>
    <scope>NUCLEOTIDE SEQUENCE</scope>
    <source>
        <tissue evidence="1">Skin</tissue>
    </source>
</reference>
<feature type="non-terminal residue" evidence="1">
    <location>
        <position position="104"/>
    </location>
</feature>
<name>A0A0B7BV36_9EUPU</name>
<dbReference type="AlphaFoldDB" id="A0A0B7BV36"/>
<gene>
    <name evidence="1" type="primary">ORF214504</name>
</gene>
<dbReference type="PROSITE" id="PS51257">
    <property type="entry name" value="PROKAR_LIPOPROTEIN"/>
    <property type="match status" value="1"/>
</dbReference>
<sequence>MLKTFQTFQQSIQACLLSSCNEHLYVQDSIRTNDIHTSTKYTYKEYVLYNTDQVQIRQDILTTILKGEGRDIEDVDEFLYLVPVCCRGRQETQSNTVSYKACRK</sequence>
<protein>
    <submittedName>
        <fullName evidence="1">Uncharacterized protein</fullName>
    </submittedName>
</protein>
<proteinExistence type="predicted"/>
<evidence type="ECO:0000313" key="1">
    <source>
        <dbReference type="EMBL" id="CEK97059.1"/>
    </source>
</evidence>
<dbReference type="EMBL" id="HACG01050194">
    <property type="protein sequence ID" value="CEK97059.1"/>
    <property type="molecule type" value="Transcribed_RNA"/>
</dbReference>
<accession>A0A0B7BV36</accession>
<organism evidence="1">
    <name type="scientific">Arion vulgaris</name>
    <dbReference type="NCBI Taxonomy" id="1028688"/>
    <lineage>
        <taxon>Eukaryota</taxon>
        <taxon>Metazoa</taxon>
        <taxon>Spiralia</taxon>
        <taxon>Lophotrochozoa</taxon>
        <taxon>Mollusca</taxon>
        <taxon>Gastropoda</taxon>
        <taxon>Heterobranchia</taxon>
        <taxon>Euthyneura</taxon>
        <taxon>Panpulmonata</taxon>
        <taxon>Eupulmonata</taxon>
        <taxon>Stylommatophora</taxon>
        <taxon>Helicina</taxon>
        <taxon>Arionoidea</taxon>
        <taxon>Arionidae</taxon>
        <taxon>Arion</taxon>
    </lineage>
</organism>